<protein>
    <submittedName>
        <fullName evidence="1">Uncharacterized protein</fullName>
    </submittedName>
</protein>
<evidence type="ECO:0000313" key="1">
    <source>
        <dbReference type="WBParaSite" id="Smp_330370.1"/>
    </source>
</evidence>
<name>A0A5K4F9V6_SCHMA</name>
<dbReference type="InParanoid" id="A0A5K4F9V6"/>
<accession>A0A5K4F9V6</accession>
<dbReference type="WBParaSite" id="Smp_330370.1">
    <property type="protein sequence ID" value="Smp_330370.1"/>
    <property type="gene ID" value="Smp_330370"/>
</dbReference>
<dbReference type="AlphaFoldDB" id="A0A5K4F9V6"/>
<reference evidence="1" key="1">
    <citation type="submission" date="2019-11" db="UniProtKB">
        <authorList>
            <consortium name="WormBaseParasite"/>
        </authorList>
    </citation>
    <scope>IDENTIFICATION</scope>
    <source>
        <strain evidence="1">Puerto Rican</strain>
    </source>
</reference>
<organism evidence="1">
    <name type="scientific">Schistosoma mansoni</name>
    <name type="common">Blood fluke</name>
    <dbReference type="NCBI Taxonomy" id="6183"/>
    <lineage>
        <taxon>Eukaryota</taxon>
        <taxon>Metazoa</taxon>
        <taxon>Spiralia</taxon>
        <taxon>Lophotrochozoa</taxon>
        <taxon>Platyhelminthes</taxon>
        <taxon>Trematoda</taxon>
        <taxon>Digenea</taxon>
        <taxon>Strigeidida</taxon>
        <taxon>Schistosomatoidea</taxon>
        <taxon>Schistosomatidae</taxon>
        <taxon>Schistosoma</taxon>
    </lineage>
</organism>
<proteinExistence type="predicted"/>
<sequence length="69" mass="7943">MHTSDERKIINSHPNPPSCLEVRYSSFVSGKQRFHGLKSCRRLTSLELITCFNDFNNILNSVVVKFSDK</sequence>